<organism evidence="1">
    <name type="scientific">Macrococcus psychrotolerans</name>
    <dbReference type="NCBI Taxonomy" id="3039389"/>
    <lineage>
        <taxon>Bacteria</taxon>
        <taxon>Bacillati</taxon>
        <taxon>Bacillota</taxon>
        <taxon>Bacilli</taxon>
        <taxon>Bacillales</taxon>
        <taxon>Staphylococcaceae</taxon>
        <taxon>Macrococcus</taxon>
    </lineage>
</organism>
<dbReference type="RefSeq" id="WP_420494073.1">
    <property type="nucleotide sequence ID" value="NZ_CP124577.1"/>
</dbReference>
<gene>
    <name evidence="1" type="ORF">QA541_00535</name>
</gene>
<dbReference type="AlphaFoldDB" id="A0AAU6R9Q3"/>
<evidence type="ECO:0000313" key="1">
    <source>
        <dbReference type="EMBL" id="WZE66783.1"/>
    </source>
</evidence>
<reference evidence="1" key="1">
    <citation type="submission" date="2023-04" db="EMBL/GenBank/DDBJ databases">
        <title>Macrococci isolated from food, foodproducing animals, and human clinical materials.</title>
        <authorList>
            <person name="Maslanova I."/>
            <person name="Svec P."/>
            <person name="Sedlacek I."/>
            <person name="Novakova D."/>
            <person name="Keller J.E."/>
            <person name="Schwendener S."/>
            <person name="Finstrlova A."/>
            <person name="Botka T."/>
            <person name="Kovarovic V."/>
            <person name="Petras P."/>
            <person name="Perreten V."/>
            <person name="Pantucek R."/>
        </authorList>
    </citation>
    <scope>NUCLEOTIDE SEQUENCE</scope>
    <source>
        <strain evidence="1">NRL/St 21/332</strain>
    </source>
</reference>
<name>A0AAU6R9Q3_9STAP</name>
<accession>A0AAU6R9Q3</accession>
<protein>
    <submittedName>
        <fullName evidence="1">Uncharacterized protein</fullName>
    </submittedName>
</protein>
<sequence length="47" mass="5597">MEQFSEYLESIQEAQKIEKIIRFNIEAKKMSIRSGENNKFYTLKLIG</sequence>
<proteinExistence type="predicted"/>
<dbReference type="EMBL" id="CP124577">
    <property type="protein sequence ID" value="WZE66783.1"/>
    <property type="molecule type" value="Genomic_DNA"/>
</dbReference>